<evidence type="ECO:0008006" key="7">
    <source>
        <dbReference type="Google" id="ProtNLM"/>
    </source>
</evidence>
<keyword evidence="6" id="KW-1185">Reference proteome</keyword>
<dbReference type="PANTHER" id="PTHR31344:SF0">
    <property type="entry name" value="NUCLEAR PORE COMPLEX PROTEIN NUP205"/>
    <property type="match status" value="1"/>
</dbReference>
<organism evidence="5 6">
    <name type="scientific">Microctonus aethiopoides</name>
    <dbReference type="NCBI Taxonomy" id="144406"/>
    <lineage>
        <taxon>Eukaryota</taxon>
        <taxon>Metazoa</taxon>
        <taxon>Ecdysozoa</taxon>
        <taxon>Arthropoda</taxon>
        <taxon>Hexapoda</taxon>
        <taxon>Insecta</taxon>
        <taxon>Pterygota</taxon>
        <taxon>Neoptera</taxon>
        <taxon>Endopterygota</taxon>
        <taxon>Hymenoptera</taxon>
        <taxon>Apocrita</taxon>
        <taxon>Ichneumonoidea</taxon>
        <taxon>Braconidae</taxon>
        <taxon>Euphorinae</taxon>
        <taxon>Microctonus</taxon>
    </lineage>
</organism>
<dbReference type="GO" id="GO:0017056">
    <property type="term" value="F:structural constituent of nuclear pore"/>
    <property type="evidence" value="ECO:0007669"/>
    <property type="project" value="TreeGrafter"/>
</dbReference>
<dbReference type="PANTHER" id="PTHR31344">
    <property type="entry name" value="NUCLEAR PORE COMPLEX PROTEIN NUP205"/>
    <property type="match status" value="1"/>
</dbReference>
<accession>A0AA39ETA0</accession>
<dbReference type="Proteomes" id="UP001168990">
    <property type="component" value="Unassembled WGS sequence"/>
</dbReference>
<name>A0AA39ETA0_9HYME</name>
<comment type="subcellular location">
    <subcellularLocation>
        <location evidence="1">Nucleus</location>
    </subcellularLocation>
</comment>
<reference evidence="5" key="1">
    <citation type="journal article" date="2023" name="bioRxiv">
        <title>Scaffold-level genome assemblies of two parasitoid biocontrol wasps reveal the parthenogenesis mechanism and an associated novel virus.</title>
        <authorList>
            <person name="Inwood S."/>
            <person name="Skelly J."/>
            <person name="Guhlin J."/>
            <person name="Harrop T."/>
            <person name="Goldson S."/>
            <person name="Dearden P."/>
        </authorList>
    </citation>
    <scope>NUCLEOTIDE SEQUENCE</scope>
    <source>
        <strain evidence="5">Irish</strain>
        <tissue evidence="5">Whole body</tissue>
    </source>
</reference>
<dbReference type="EMBL" id="JAQQBS010001425">
    <property type="protein sequence ID" value="KAK0157412.1"/>
    <property type="molecule type" value="Genomic_DNA"/>
</dbReference>
<evidence type="ECO:0000256" key="4">
    <source>
        <dbReference type="ARBA" id="ARBA00023242"/>
    </source>
</evidence>
<evidence type="ECO:0000256" key="1">
    <source>
        <dbReference type="ARBA" id="ARBA00004123"/>
    </source>
</evidence>
<proteinExistence type="inferred from homology"/>
<comment type="similarity">
    <text evidence="2">Belongs to the NUP186/NUP192/NUP205 family.</text>
</comment>
<dbReference type="InterPro" id="IPR021827">
    <property type="entry name" value="Nup186/Nup192/Nup205"/>
</dbReference>
<protein>
    <recommendedName>
        <fullName evidence="7">Nuclear pore complex protein Nup205</fullName>
    </recommendedName>
</protein>
<evidence type="ECO:0000313" key="5">
    <source>
        <dbReference type="EMBL" id="KAK0157412.1"/>
    </source>
</evidence>
<keyword evidence="3" id="KW-0813">Transport</keyword>
<evidence type="ECO:0000256" key="2">
    <source>
        <dbReference type="ARBA" id="ARBA00005892"/>
    </source>
</evidence>
<dbReference type="Pfam" id="PF11894">
    <property type="entry name" value="Nup192"/>
    <property type="match status" value="1"/>
</dbReference>
<dbReference type="GO" id="GO:0006999">
    <property type="term" value="P:nuclear pore organization"/>
    <property type="evidence" value="ECO:0007669"/>
    <property type="project" value="TreeGrafter"/>
</dbReference>
<sequence length="1931" mass="219819">MTEEKSNTEDTWTPYKELQNLVERFVTSSNTHDPQYHEFMQALRNHRQNFLTMMKNPPKNNKSREEIQEGVTHGIYLPGYEYHVLSKELVDETIIISDMYDLNEFMALDLLCTAQLQMPHHPGLTRGLTAILLYYDGRKALTCALKTLVQARIGHSWELDTPLPLRKKITEYTNKLCEDGLLDRVLSLLEQMDPTAEENLLQQNRALGSPKHHYMVMRLYNDTRQDLADILYFWSAQSFLPAQITFRLLSLLQRRNSESYSGDGGPDKITLALIMAFLNVMNLSSLHNCEDSEQMAKSIPLLYEGGVFEELTDELLNPNVSWESSGLRGLMQLSLAIAISTLKSTANITLSQNIIKQDEILIEAALSNKAFHFITNVILKNNNIYHEEFYIRYFHTFISDFITLMPMKVKELRSRADESMRFIAAYQQEGVEPPMNLDDHFEYLMLTIAELYKKNPLELNLVLDYWCQHNDISHVSPSVHGTRIPSKQVALFKFVRLAGEILPAGLFIPYLKMIASLASSPQAARHTFNFLKPNGASGSTISWDHFFNSLSRYYYNLRQELPPSQDTIYRQRSHSKGITPNEVKGLEAVLSVVQVVAEYDEMSRIAICDHPGWKVLPSLIGLVGCAMPIPLKGVLVRTLAALAKSLESSSTIWQSLEAAQILCTIPTTSSYQPRGVQTELDEIESRNEEYPLTRAMLKLLDSLTDFPIPRLLGVGQRNPGFDPYLHFIINTVFLRFNTRSYKNTSEKWEIADACLKIFSKLIAQYEPNVEDFVGYRVELQGGESTLVNPEPGYRLMSQLHSNSEFLHVILYILDEGRHLLETYDNIPGKIHLENSTLSCLKILECSLKTQHSYMTQMAIATSTNKILTGLSRLLLGVNPRTCKPDHMINIAMYITFNSWLRKHAYAAIGVIQGVANEPGADAELLSTFTSTPLTTIAIRHGFVECLDTDEIECNEREEKRQIDVYSNHLRMVNCKDRILLLLMQSIGRPAPNLAHYLLGFDITKDIRKTVIQQPGILGFPRTCLHSILGILEQSLEKGRDKITEACYWFLHILGANTKTSVSVLRFLRTSTNQDFVQRHLSKLPFQGKNRATELTCMSWLLKLAAIEFRIGGGAHLQNNLVQRLVGYAIQDRERNLPPSQKLLMDLLHYIDFELELQPSKTWEFFDPSQVEMVLGKCSVPTAPYGGPQLIDIKSLHSLITEELAVTQNSATATQRKLMQQELESILAHALKRNQTKTLSYATVKFVEGWCQVTEILFSIANNQQLPTNQRQNLLLNLSHDLLQKMTSCEALNEIKTLVSGTVLILLVNLRNTFTVHTNPEDSEILPSSSPSYTTTMKIILSHILQWILNSGASSQKIRTHLYGALLNFLCIVGLEKLEWSDVTNSTYINQLDNSLYRSLSVNERSHRYATIQVINGFGDKLMDIVCHNCSGGHDVCKMLALSCLDKILELDCDNTWIVYLSSRGYMKHLIDGLIESNNLLISMLQPDPTTLRPLYLYEAKMAAFCRMASSRLGAESLLENKILSCLSSMSVFDQHPDIHVGFEVNNTSFLPSIGQRYQQILLPAMYLCDALLTTLGTENQSCAIQVCGFIQSHRDTIEMILRNVTSQSNNLFLNQVACITGVIARSANIDMYQLVENELNNTDKMNVNVVDNTGMRELRAHLFRLEKLMVGLLTKFNDQNRMTIYPSNYDDNLQQHHHYSKIKIVANVFLYARNQMQHTHMDQKIRNLLFEPYLSKSGTEDRTKHDVSRTTIGVVVDQLVSSTNILYSELPQLDTMLKKVDMVKEMSTADIKKYLNEEELKLDTMKQRIVVMKRLECQTAEMRQAIKYLSFIMEHSLYLLWSHLDFYATNTSSKLKTHFTDGLEDSAVISDDVLANLKQGLVGVFSDSFVTQLLDIAQHEYSISEQTFIEALVRRTRRLLQFIIVDKNSCI</sequence>
<keyword evidence="4" id="KW-0539">Nucleus</keyword>
<comment type="caution">
    <text evidence="5">The sequence shown here is derived from an EMBL/GenBank/DDBJ whole genome shotgun (WGS) entry which is preliminary data.</text>
</comment>
<evidence type="ECO:0000313" key="6">
    <source>
        <dbReference type="Proteomes" id="UP001168990"/>
    </source>
</evidence>
<reference evidence="5" key="2">
    <citation type="submission" date="2023-03" db="EMBL/GenBank/DDBJ databases">
        <authorList>
            <person name="Inwood S.N."/>
            <person name="Skelly J.G."/>
            <person name="Guhlin J."/>
            <person name="Harrop T.W.R."/>
            <person name="Goldson S.G."/>
            <person name="Dearden P.K."/>
        </authorList>
    </citation>
    <scope>NUCLEOTIDE SEQUENCE</scope>
    <source>
        <strain evidence="5">Irish</strain>
        <tissue evidence="5">Whole body</tissue>
    </source>
</reference>
<evidence type="ECO:0000256" key="3">
    <source>
        <dbReference type="ARBA" id="ARBA00022448"/>
    </source>
</evidence>
<dbReference type="GO" id="GO:0044611">
    <property type="term" value="C:nuclear pore inner ring"/>
    <property type="evidence" value="ECO:0007669"/>
    <property type="project" value="TreeGrafter"/>
</dbReference>
<gene>
    <name evidence="5" type="ORF">PV328_011157</name>
</gene>